<name>A0ABY5LTY6_9CYAN</name>
<proteinExistence type="predicted"/>
<protein>
    <submittedName>
        <fullName evidence="1">Carboxypeptidase regulatory-like domain-containing protein</fullName>
    </submittedName>
</protein>
<evidence type="ECO:0000313" key="2">
    <source>
        <dbReference type="Proteomes" id="UP001057561"/>
    </source>
</evidence>
<dbReference type="EMBL" id="CP099464">
    <property type="protein sequence ID" value="UUO14207.1"/>
    <property type="molecule type" value="Genomic_DNA"/>
</dbReference>
<gene>
    <name evidence="1" type="ORF">NG743_19485</name>
</gene>
<keyword evidence="2" id="KW-1185">Reference proteome</keyword>
<evidence type="ECO:0000313" key="1">
    <source>
        <dbReference type="EMBL" id="UUO14207.1"/>
    </source>
</evidence>
<dbReference type="SUPFAM" id="SSF49464">
    <property type="entry name" value="Carboxypeptidase regulatory domain-like"/>
    <property type="match status" value="1"/>
</dbReference>
<accession>A0ABY5LTY6</accession>
<dbReference type="RefSeq" id="WP_027402342.1">
    <property type="nucleotide sequence ID" value="NZ_CP099464.1"/>
</dbReference>
<dbReference type="Proteomes" id="UP001057561">
    <property type="component" value="Chromosome"/>
</dbReference>
<dbReference type="InterPro" id="IPR008969">
    <property type="entry name" value="CarboxyPept-like_regulatory"/>
</dbReference>
<reference evidence="1" key="1">
    <citation type="submission" date="2022-06" db="EMBL/GenBank/DDBJ databases">
        <title>Nostosin G and Spiroidesin B from the Cyanobacterium Dolichospermum sp. NIES-1697.</title>
        <authorList>
            <person name="Phan C.-S."/>
            <person name="Mehjabin J.J."/>
            <person name="Anas A.R.J."/>
            <person name="Hayasaka M."/>
            <person name="Onoki R."/>
            <person name="Wang J."/>
            <person name="Umezawa T."/>
            <person name="Washio K."/>
            <person name="Morikawa M."/>
            <person name="Okino T."/>
        </authorList>
    </citation>
    <scope>NUCLEOTIDE SEQUENCE</scope>
    <source>
        <strain evidence="1">NIES-1697</strain>
    </source>
</reference>
<organism evidence="1 2">
    <name type="scientific">Dolichospermum heterosporum TAC447</name>
    <dbReference type="NCBI Taxonomy" id="747523"/>
    <lineage>
        <taxon>Bacteria</taxon>
        <taxon>Bacillati</taxon>
        <taxon>Cyanobacteriota</taxon>
        <taxon>Cyanophyceae</taxon>
        <taxon>Nostocales</taxon>
        <taxon>Aphanizomenonaceae</taxon>
        <taxon>Dolichospermum</taxon>
        <taxon>Dolichospermum heterosporum</taxon>
    </lineage>
</organism>
<sequence>MLKRQRFYHQVAIAGQVRDAITGEGIAGAMVKIIDAPDEFINFVIFQLKLFGLPSSLIQWHSFNPDLNPPNLALPQELQELQKNLKNPSLKATNKLELFQVFLENSYLSGKHKFLGFQEIIDYFPLDPKTKNSHLGRTKTAPDGWFYFMDLPAGLYRLEASLSGAKMRYIKSQCQVEIGRKNQNNIINQDQNVDLFDNIRKVELQLKPTTLRGKITNADDTEAIGMARVQILGSGEYTFSSIEIIKEQQGEWNYQIVGIEGKNTPITVIVSAKGYPGTQKEISLQPGDVKSLDFQLTSN</sequence>